<gene>
    <name evidence="1" type="ORF">H8S34_14485</name>
</gene>
<dbReference type="Proteomes" id="UP000660021">
    <property type="component" value="Unassembled WGS sequence"/>
</dbReference>
<comment type="caution">
    <text evidence="1">The sequence shown here is derived from an EMBL/GenBank/DDBJ whole genome shotgun (WGS) entry which is preliminary data.</text>
</comment>
<sequence length="94" mass="9938">MTKLPQSNLDDLMKNPAAAGLLQHKEVLAALLHSPDTQKLMSMLEQRAGSGLQQAAASAAKGDPSALMELMNSVMQSQEGAAVVERIQKAAPKK</sequence>
<protein>
    <submittedName>
        <fullName evidence="1">Uncharacterized protein</fullName>
    </submittedName>
</protein>
<reference evidence="1 2" key="1">
    <citation type="submission" date="2020-08" db="EMBL/GenBank/DDBJ databases">
        <title>Genome public.</title>
        <authorList>
            <person name="Liu C."/>
            <person name="Sun Q."/>
        </authorList>
    </citation>
    <scope>NUCLEOTIDE SEQUENCE [LARGE SCALE GENOMIC DNA]</scope>
    <source>
        <strain evidence="1 2">New-38</strain>
    </source>
</reference>
<evidence type="ECO:0000313" key="2">
    <source>
        <dbReference type="Proteomes" id="UP000660021"/>
    </source>
</evidence>
<keyword evidence="2" id="KW-1185">Reference proteome</keyword>
<dbReference type="EMBL" id="JACOPR010000015">
    <property type="protein sequence ID" value="MBC5732020.1"/>
    <property type="molecule type" value="Genomic_DNA"/>
</dbReference>
<dbReference type="RefSeq" id="WP_101693301.1">
    <property type="nucleotide sequence ID" value="NZ_JACOPR010000015.1"/>
</dbReference>
<proteinExistence type="predicted"/>
<organism evidence="1 2">
    <name type="scientific">Pseudoflavonifractor hominis</name>
    <dbReference type="NCBI Taxonomy" id="2763059"/>
    <lineage>
        <taxon>Bacteria</taxon>
        <taxon>Bacillati</taxon>
        <taxon>Bacillota</taxon>
        <taxon>Clostridia</taxon>
        <taxon>Eubacteriales</taxon>
        <taxon>Oscillospiraceae</taxon>
        <taxon>Pseudoflavonifractor</taxon>
    </lineage>
</organism>
<evidence type="ECO:0000313" key="1">
    <source>
        <dbReference type="EMBL" id="MBC5732020.1"/>
    </source>
</evidence>
<name>A0ABR7HWX8_9FIRM</name>
<accession>A0ABR7HWX8</accession>